<name>A0A0C9YJW2_9AGAM</name>
<reference evidence="2" key="2">
    <citation type="submission" date="2015-01" db="EMBL/GenBank/DDBJ databases">
        <title>Evolutionary Origins and Diversification of the Mycorrhizal Mutualists.</title>
        <authorList>
            <consortium name="DOE Joint Genome Institute"/>
            <consortium name="Mycorrhizal Genomics Consortium"/>
            <person name="Kohler A."/>
            <person name="Kuo A."/>
            <person name="Nagy L.G."/>
            <person name="Floudas D."/>
            <person name="Copeland A."/>
            <person name="Barry K.W."/>
            <person name="Cichocki N."/>
            <person name="Veneault-Fourrey C."/>
            <person name="LaButti K."/>
            <person name="Lindquist E.A."/>
            <person name="Lipzen A."/>
            <person name="Lundell T."/>
            <person name="Morin E."/>
            <person name="Murat C."/>
            <person name="Riley R."/>
            <person name="Ohm R."/>
            <person name="Sun H."/>
            <person name="Tunlid A."/>
            <person name="Henrissat B."/>
            <person name="Grigoriev I.V."/>
            <person name="Hibbett D.S."/>
            <person name="Martin F."/>
        </authorList>
    </citation>
    <scope>NUCLEOTIDE SEQUENCE [LARGE SCALE GENOMIC DNA]</scope>
    <source>
        <strain evidence="2">441</strain>
    </source>
</reference>
<sequence>MLPASHGRTLSPLPRDPFLIRYERWQVWNPVLQRAPGNVVASGAASISTRVKGRASGPDDVV</sequence>
<protein>
    <submittedName>
        <fullName evidence="1">Uncharacterized protein</fullName>
    </submittedName>
</protein>
<reference evidence="1 2" key="1">
    <citation type="submission" date="2014-04" db="EMBL/GenBank/DDBJ databases">
        <authorList>
            <consortium name="DOE Joint Genome Institute"/>
            <person name="Kuo A."/>
            <person name="Kohler A."/>
            <person name="Costa M.D."/>
            <person name="Nagy L.G."/>
            <person name="Floudas D."/>
            <person name="Copeland A."/>
            <person name="Barry K.W."/>
            <person name="Cichocki N."/>
            <person name="Veneault-Fourrey C."/>
            <person name="LaButti K."/>
            <person name="Lindquist E.A."/>
            <person name="Lipzen A."/>
            <person name="Lundell T."/>
            <person name="Morin E."/>
            <person name="Murat C."/>
            <person name="Sun H."/>
            <person name="Tunlid A."/>
            <person name="Henrissat B."/>
            <person name="Grigoriev I.V."/>
            <person name="Hibbett D.S."/>
            <person name="Martin F."/>
            <person name="Nordberg H.P."/>
            <person name="Cantor M.N."/>
            <person name="Hua S.X."/>
        </authorList>
    </citation>
    <scope>NUCLEOTIDE SEQUENCE [LARGE SCALE GENOMIC DNA]</scope>
    <source>
        <strain evidence="1 2">441</strain>
    </source>
</reference>
<dbReference type="Proteomes" id="UP000054018">
    <property type="component" value="Unassembled WGS sequence"/>
</dbReference>
<organism evidence="1 2">
    <name type="scientific">Pisolithus microcarpus 441</name>
    <dbReference type="NCBI Taxonomy" id="765257"/>
    <lineage>
        <taxon>Eukaryota</taxon>
        <taxon>Fungi</taxon>
        <taxon>Dikarya</taxon>
        <taxon>Basidiomycota</taxon>
        <taxon>Agaricomycotina</taxon>
        <taxon>Agaricomycetes</taxon>
        <taxon>Agaricomycetidae</taxon>
        <taxon>Boletales</taxon>
        <taxon>Sclerodermatineae</taxon>
        <taxon>Pisolithaceae</taxon>
        <taxon>Pisolithus</taxon>
    </lineage>
</organism>
<dbReference type="HOGENOM" id="CLU_2905033_0_0_1"/>
<evidence type="ECO:0000313" key="2">
    <source>
        <dbReference type="Proteomes" id="UP000054018"/>
    </source>
</evidence>
<keyword evidence="2" id="KW-1185">Reference proteome</keyword>
<gene>
    <name evidence="1" type="ORF">PISMIDRAFT_677512</name>
</gene>
<dbReference type="EMBL" id="KN833710">
    <property type="protein sequence ID" value="KIK25245.1"/>
    <property type="molecule type" value="Genomic_DNA"/>
</dbReference>
<dbReference type="AlphaFoldDB" id="A0A0C9YJW2"/>
<accession>A0A0C9YJW2</accession>
<evidence type="ECO:0000313" key="1">
    <source>
        <dbReference type="EMBL" id="KIK25245.1"/>
    </source>
</evidence>
<proteinExistence type="predicted"/>